<dbReference type="AlphaFoldDB" id="A0A430HJZ7"/>
<dbReference type="GO" id="GO:0016747">
    <property type="term" value="F:acyltransferase activity, transferring groups other than amino-acyl groups"/>
    <property type="evidence" value="ECO:0007669"/>
    <property type="project" value="InterPro"/>
</dbReference>
<dbReference type="PROSITE" id="PS51186">
    <property type="entry name" value="GNAT"/>
    <property type="match status" value="1"/>
</dbReference>
<keyword evidence="1 4" id="KW-0808">Transferase</keyword>
<dbReference type="InterPro" id="IPR000182">
    <property type="entry name" value="GNAT_dom"/>
</dbReference>
<dbReference type="Proteomes" id="UP000278085">
    <property type="component" value="Unassembled WGS sequence"/>
</dbReference>
<evidence type="ECO:0000313" key="5">
    <source>
        <dbReference type="Proteomes" id="UP000278085"/>
    </source>
</evidence>
<evidence type="ECO:0000313" key="4">
    <source>
        <dbReference type="EMBL" id="RSZ57856.1"/>
    </source>
</evidence>
<dbReference type="Gene3D" id="3.40.630.30">
    <property type="match status" value="1"/>
</dbReference>
<organism evidence="4 5">
    <name type="scientific">Massilia atriviolacea</name>
    <dbReference type="NCBI Taxonomy" id="2495579"/>
    <lineage>
        <taxon>Bacteria</taxon>
        <taxon>Pseudomonadati</taxon>
        <taxon>Pseudomonadota</taxon>
        <taxon>Betaproteobacteria</taxon>
        <taxon>Burkholderiales</taxon>
        <taxon>Oxalobacteraceae</taxon>
        <taxon>Telluria group</taxon>
        <taxon>Massilia</taxon>
    </lineage>
</organism>
<name>A0A430HJZ7_9BURK</name>
<dbReference type="Pfam" id="PF00583">
    <property type="entry name" value="Acetyltransf_1"/>
    <property type="match status" value="1"/>
</dbReference>
<dbReference type="RefSeq" id="WP_126075065.1">
    <property type="nucleotide sequence ID" value="NZ_CP051166.1"/>
</dbReference>
<comment type="caution">
    <text evidence="4">The sequence shown here is derived from an EMBL/GenBank/DDBJ whole genome shotgun (WGS) entry which is preliminary data.</text>
</comment>
<dbReference type="CDD" id="cd04301">
    <property type="entry name" value="NAT_SF"/>
    <property type="match status" value="1"/>
</dbReference>
<feature type="domain" description="N-acetyltransferase" evidence="3">
    <location>
        <begin position="21"/>
        <end position="163"/>
    </location>
</feature>
<accession>A0A430HJZ7</accession>
<dbReference type="EMBL" id="RXLQ01000008">
    <property type="protein sequence ID" value="RSZ57856.1"/>
    <property type="molecule type" value="Genomic_DNA"/>
</dbReference>
<reference evidence="4 5" key="1">
    <citation type="submission" date="2018-12" db="EMBL/GenBank/DDBJ databases">
        <authorList>
            <person name="Yang E."/>
        </authorList>
    </citation>
    <scope>NUCLEOTIDE SEQUENCE [LARGE SCALE GENOMIC DNA]</scope>
    <source>
        <strain evidence="4 5">SOD</strain>
    </source>
</reference>
<dbReference type="SUPFAM" id="SSF55729">
    <property type="entry name" value="Acyl-CoA N-acyltransferases (Nat)"/>
    <property type="match status" value="1"/>
</dbReference>
<dbReference type="PANTHER" id="PTHR43420:SF51">
    <property type="entry name" value="PEPTIDYL-LYSINE N-ACETYLTRANSFERASE YIAC"/>
    <property type="match status" value="1"/>
</dbReference>
<dbReference type="InterPro" id="IPR050680">
    <property type="entry name" value="YpeA/RimI_acetyltransf"/>
</dbReference>
<evidence type="ECO:0000259" key="3">
    <source>
        <dbReference type="PROSITE" id="PS51186"/>
    </source>
</evidence>
<keyword evidence="2" id="KW-0012">Acyltransferase</keyword>
<keyword evidence="5" id="KW-1185">Reference proteome</keyword>
<dbReference type="InterPro" id="IPR016181">
    <property type="entry name" value="Acyl_CoA_acyltransferase"/>
</dbReference>
<gene>
    <name evidence="4" type="ORF">EJB06_16135</name>
</gene>
<dbReference type="PANTHER" id="PTHR43420">
    <property type="entry name" value="ACETYLTRANSFERASE"/>
    <property type="match status" value="1"/>
</dbReference>
<sequence length="163" mass="17742">MTHTAVLCPMSGAGFDAYAARAIPLLAEAQARAYGSSAQAARASAEAAFRKIAADAEPAASGQYLYTIESAGAQVGALWFELRQAALDPYVYLYDWIIWPAYRGQGLGRAALRLFEQRARELGARRIMLNVFDDNRFAADLYRRYGFAPGSSILVKPIAPSDD</sequence>
<evidence type="ECO:0000256" key="2">
    <source>
        <dbReference type="ARBA" id="ARBA00023315"/>
    </source>
</evidence>
<proteinExistence type="predicted"/>
<dbReference type="OrthoDB" id="9796129at2"/>
<evidence type="ECO:0000256" key="1">
    <source>
        <dbReference type="ARBA" id="ARBA00022679"/>
    </source>
</evidence>
<protein>
    <submittedName>
        <fullName evidence="4">N-acetyltransferase</fullName>
    </submittedName>
</protein>